<proteinExistence type="predicted"/>
<dbReference type="EMBL" id="HAEJ01006235">
    <property type="protein sequence ID" value="SBS46692.1"/>
    <property type="molecule type" value="Transcribed_RNA"/>
</dbReference>
<protein>
    <submittedName>
        <fullName evidence="2">Uncharacterized protein</fullName>
    </submittedName>
</protein>
<feature type="non-terminal residue" evidence="2">
    <location>
        <position position="93"/>
    </location>
</feature>
<feature type="region of interest" description="Disordered" evidence="1">
    <location>
        <begin position="44"/>
        <end position="63"/>
    </location>
</feature>
<evidence type="ECO:0000313" key="2">
    <source>
        <dbReference type="EMBL" id="SBS46692.1"/>
    </source>
</evidence>
<name>A0A1A8UHB2_NOTFU</name>
<accession>A0A1A8UHB2</accession>
<dbReference type="AlphaFoldDB" id="A0A1A8UHB2"/>
<gene>
    <name evidence="2" type="primary">Nfu_g_1_003126</name>
</gene>
<reference evidence="2" key="1">
    <citation type="submission" date="2016-05" db="EMBL/GenBank/DDBJ databases">
        <authorList>
            <person name="Lavstsen T."/>
            <person name="Jespersen J.S."/>
        </authorList>
    </citation>
    <scope>NUCLEOTIDE SEQUENCE</scope>
    <source>
        <tissue evidence="2">Brain</tissue>
    </source>
</reference>
<evidence type="ECO:0000256" key="1">
    <source>
        <dbReference type="SAM" id="MobiDB-lite"/>
    </source>
</evidence>
<feature type="non-terminal residue" evidence="2">
    <location>
        <position position="1"/>
    </location>
</feature>
<sequence length="93" mass="9986">LLQLGFWNVPGFSDASGLLSRAHGISGHSSEPFSIPRVLTDPFSCSPHATSPGPPHLDTSRLSTCPPSFPSFPSSPVLHFSRGLETRNYRADP</sequence>
<organism evidence="2">
    <name type="scientific">Nothobranchius furzeri</name>
    <name type="common">Turquoise killifish</name>
    <dbReference type="NCBI Taxonomy" id="105023"/>
    <lineage>
        <taxon>Eukaryota</taxon>
        <taxon>Metazoa</taxon>
        <taxon>Chordata</taxon>
        <taxon>Craniata</taxon>
        <taxon>Vertebrata</taxon>
        <taxon>Euteleostomi</taxon>
        <taxon>Actinopterygii</taxon>
        <taxon>Neopterygii</taxon>
        <taxon>Teleostei</taxon>
        <taxon>Neoteleostei</taxon>
        <taxon>Acanthomorphata</taxon>
        <taxon>Ovalentaria</taxon>
        <taxon>Atherinomorphae</taxon>
        <taxon>Cyprinodontiformes</taxon>
        <taxon>Nothobranchiidae</taxon>
        <taxon>Nothobranchius</taxon>
    </lineage>
</organism>
<reference evidence="2" key="2">
    <citation type="submission" date="2016-06" db="EMBL/GenBank/DDBJ databases">
        <title>The genome of a short-lived fish provides insights into sex chromosome evolution and the genetic control of aging.</title>
        <authorList>
            <person name="Reichwald K."/>
            <person name="Felder M."/>
            <person name="Petzold A."/>
            <person name="Koch P."/>
            <person name="Groth M."/>
            <person name="Platzer M."/>
        </authorList>
    </citation>
    <scope>NUCLEOTIDE SEQUENCE</scope>
    <source>
        <tissue evidence="2">Brain</tissue>
    </source>
</reference>